<comment type="caution">
    <text evidence="5">Lacks conserved residue(s) required for the propagation of feature annotation.</text>
</comment>
<dbReference type="OrthoDB" id="630895at2759"/>
<evidence type="ECO:0000256" key="7">
    <source>
        <dbReference type="SAM" id="MobiDB-lite"/>
    </source>
</evidence>
<dbReference type="EC" id="3.1.1.-" evidence="6"/>
<dbReference type="InterPro" id="IPR002641">
    <property type="entry name" value="PNPLA_dom"/>
</dbReference>
<accession>A0A2U1LYH9</accession>
<dbReference type="GO" id="GO:0016787">
    <property type="term" value="F:hydrolase activity"/>
    <property type="evidence" value="ECO:0007669"/>
    <property type="project" value="UniProtKB-KW"/>
</dbReference>
<evidence type="ECO:0000256" key="1">
    <source>
        <dbReference type="ARBA" id="ARBA00010240"/>
    </source>
</evidence>
<dbReference type="PROSITE" id="PS51635">
    <property type="entry name" value="PNPLA"/>
    <property type="match status" value="1"/>
</dbReference>
<comment type="similarity">
    <text evidence="1 6">Belongs to the patatin family.</text>
</comment>
<gene>
    <name evidence="9" type="ORF">CTI12_AA439600</name>
</gene>
<dbReference type="Proteomes" id="UP000245207">
    <property type="component" value="Unassembled WGS sequence"/>
</dbReference>
<dbReference type="SUPFAM" id="SSF52151">
    <property type="entry name" value="FabD/lysophospholipase-like"/>
    <property type="match status" value="1"/>
</dbReference>
<organism evidence="9 10">
    <name type="scientific">Artemisia annua</name>
    <name type="common">Sweet wormwood</name>
    <dbReference type="NCBI Taxonomy" id="35608"/>
    <lineage>
        <taxon>Eukaryota</taxon>
        <taxon>Viridiplantae</taxon>
        <taxon>Streptophyta</taxon>
        <taxon>Embryophyta</taxon>
        <taxon>Tracheophyta</taxon>
        <taxon>Spermatophyta</taxon>
        <taxon>Magnoliopsida</taxon>
        <taxon>eudicotyledons</taxon>
        <taxon>Gunneridae</taxon>
        <taxon>Pentapetalae</taxon>
        <taxon>asterids</taxon>
        <taxon>campanulids</taxon>
        <taxon>Asterales</taxon>
        <taxon>Asteraceae</taxon>
        <taxon>Asteroideae</taxon>
        <taxon>Anthemideae</taxon>
        <taxon>Artemisiinae</taxon>
        <taxon>Artemisia</taxon>
    </lineage>
</organism>
<dbReference type="GO" id="GO:0016042">
    <property type="term" value="P:lipid catabolic process"/>
    <property type="evidence" value="ECO:0007669"/>
    <property type="project" value="UniProtKB-KW"/>
</dbReference>
<evidence type="ECO:0000256" key="2">
    <source>
        <dbReference type="ARBA" id="ARBA00022801"/>
    </source>
</evidence>
<dbReference type="PANTHER" id="PTHR32241">
    <property type="entry name" value="PATATIN-LIKE PROTEIN 6"/>
    <property type="match status" value="1"/>
</dbReference>
<proteinExistence type="inferred from homology"/>
<dbReference type="PANTHER" id="PTHR32241:SF13">
    <property type="entry name" value="INACTIVE PATATIN-LIKE PROTEIN 9-RELATED"/>
    <property type="match status" value="1"/>
</dbReference>
<sequence length="393" mass="42526">MDQFSNLTLEIFTKLEHQWLSNHTISSKKTRVLSIDGGGGGGGIVPAGAALMHLEHHIQLKTGNPDARIIDYFDIIAGTGTGALLAVMLNADDGTGNGRPLFTAKQAVSFLEENLTKIYKVKKNGFFRRKTRVSGESMENVMKKALTRGVDGKVLTLSDTCKPMIVPCYDLNTHAPFVFSRADAVENASFEFELWKICRATASDPSVLKPFEMTSVDGKTLCNAIDGGLVMNNPTAAVVTHVLHNKRDFPLVNGVEDLLVLSLGNGNGNGLVRKVVDKNGYCDSRFVFGVVCDGVSETVDQMMGNAFCWNHMDYVRIQANSCLKGGVGPTMEEVLTERGVESLPFGGKRLLTETNGQRIENFVQRLVASGTSTTSLPPSPCKPPAVSQLVNGR</sequence>
<dbReference type="Gene3D" id="3.40.1090.10">
    <property type="entry name" value="Cytosolic phospholipase A2 catalytic domain"/>
    <property type="match status" value="1"/>
</dbReference>
<evidence type="ECO:0000256" key="3">
    <source>
        <dbReference type="ARBA" id="ARBA00022963"/>
    </source>
</evidence>
<evidence type="ECO:0000256" key="6">
    <source>
        <dbReference type="RuleBase" id="RU361262"/>
    </source>
</evidence>
<protein>
    <recommendedName>
        <fullName evidence="6">Patatin</fullName>
        <ecNumber evidence="6">3.1.1.-</ecNumber>
    </recommendedName>
</protein>
<evidence type="ECO:0000313" key="10">
    <source>
        <dbReference type="Proteomes" id="UP000245207"/>
    </source>
</evidence>
<comment type="domain">
    <text evidence="6">The nitrogen atoms of the two glycine residues in the GGXR motif define the oxyanion hole, and stabilize the oxyanion that forms during the nucleophilic attack by the catalytic serine during substrate cleavage.</text>
</comment>
<keyword evidence="2 6" id="KW-0378">Hydrolase</keyword>
<feature type="short sequence motif" description="DGA/G" evidence="5">
    <location>
        <begin position="226"/>
        <end position="228"/>
    </location>
</feature>
<comment type="caution">
    <text evidence="9">The sequence shown here is derived from an EMBL/GenBank/DDBJ whole genome shotgun (WGS) entry which is preliminary data.</text>
</comment>
<keyword evidence="10" id="KW-1185">Reference proteome</keyword>
<feature type="domain" description="PNPLA" evidence="8">
    <location>
        <begin position="33"/>
        <end position="239"/>
    </location>
</feature>
<evidence type="ECO:0000256" key="4">
    <source>
        <dbReference type="ARBA" id="ARBA00023098"/>
    </source>
</evidence>
<name>A0A2U1LYH9_ARTAN</name>
<dbReference type="STRING" id="35608.A0A2U1LYH9"/>
<dbReference type="AlphaFoldDB" id="A0A2U1LYH9"/>
<comment type="function">
    <text evidence="6">Lipolytic acyl hydrolase (LAH).</text>
</comment>
<feature type="short sequence motif" description="GXGXXG" evidence="5">
    <location>
        <begin position="37"/>
        <end position="42"/>
    </location>
</feature>
<keyword evidence="4 6" id="KW-0443">Lipid metabolism</keyword>
<reference evidence="9 10" key="1">
    <citation type="journal article" date="2018" name="Mol. Plant">
        <title>The genome of Artemisia annua provides insight into the evolution of Asteraceae family and artemisinin biosynthesis.</title>
        <authorList>
            <person name="Shen Q."/>
            <person name="Zhang L."/>
            <person name="Liao Z."/>
            <person name="Wang S."/>
            <person name="Yan T."/>
            <person name="Shi P."/>
            <person name="Liu M."/>
            <person name="Fu X."/>
            <person name="Pan Q."/>
            <person name="Wang Y."/>
            <person name="Lv Z."/>
            <person name="Lu X."/>
            <person name="Zhang F."/>
            <person name="Jiang W."/>
            <person name="Ma Y."/>
            <person name="Chen M."/>
            <person name="Hao X."/>
            <person name="Li L."/>
            <person name="Tang Y."/>
            <person name="Lv G."/>
            <person name="Zhou Y."/>
            <person name="Sun X."/>
            <person name="Brodelius P.E."/>
            <person name="Rose J.K.C."/>
            <person name="Tang K."/>
        </authorList>
    </citation>
    <scope>NUCLEOTIDE SEQUENCE [LARGE SCALE GENOMIC DNA]</scope>
    <source>
        <strain evidence="10">cv. Huhao1</strain>
        <tissue evidence="9">Leaf</tissue>
    </source>
</reference>
<feature type="region of interest" description="Disordered" evidence="7">
    <location>
        <begin position="370"/>
        <end position="393"/>
    </location>
</feature>
<keyword evidence="3 6" id="KW-0442">Lipid degradation</keyword>
<evidence type="ECO:0000313" key="9">
    <source>
        <dbReference type="EMBL" id="PWA54072.1"/>
    </source>
</evidence>
<dbReference type="InterPro" id="IPR016035">
    <property type="entry name" value="Acyl_Trfase/lysoPLipase"/>
</dbReference>
<evidence type="ECO:0000256" key="5">
    <source>
        <dbReference type="PROSITE-ProRule" id="PRU01161"/>
    </source>
</evidence>
<dbReference type="Pfam" id="PF01734">
    <property type="entry name" value="Patatin"/>
    <property type="match status" value="1"/>
</dbReference>
<dbReference type="EMBL" id="PKPP01007203">
    <property type="protein sequence ID" value="PWA54072.1"/>
    <property type="molecule type" value="Genomic_DNA"/>
</dbReference>
<evidence type="ECO:0000259" key="8">
    <source>
        <dbReference type="PROSITE" id="PS51635"/>
    </source>
</evidence>
<dbReference type="CDD" id="cd07199">
    <property type="entry name" value="Pat17_PNPLA8_PNPLA9_like"/>
    <property type="match status" value="1"/>
</dbReference>